<evidence type="ECO:0000256" key="1">
    <source>
        <dbReference type="SAM" id="MobiDB-lite"/>
    </source>
</evidence>
<organism evidence="2 3">
    <name type="scientific">Vanilla planifolia</name>
    <name type="common">Vanilla</name>
    <dbReference type="NCBI Taxonomy" id="51239"/>
    <lineage>
        <taxon>Eukaryota</taxon>
        <taxon>Viridiplantae</taxon>
        <taxon>Streptophyta</taxon>
        <taxon>Embryophyta</taxon>
        <taxon>Tracheophyta</taxon>
        <taxon>Spermatophyta</taxon>
        <taxon>Magnoliopsida</taxon>
        <taxon>Liliopsida</taxon>
        <taxon>Asparagales</taxon>
        <taxon>Orchidaceae</taxon>
        <taxon>Vanilloideae</taxon>
        <taxon>Vanilleae</taxon>
        <taxon>Vanilla</taxon>
    </lineage>
</organism>
<protein>
    <submittedName>
        <fullName evidence="2">Uncharacterized protein</fullName>
    </submittedName>
</protein>
<evidence type="ECO:0000313" key="3">
    <source>
        <dbReference type="Proteomes" id="UP000639772"/>
    </source>
</evidence>
<dbReference type="Proteomes" id="UP000639772">
    <property type="component" value="Chromosome 12"/>
</dbReference>
<feature type="region of interest" description="Disordered" evidence="1">
    <location>
        <begin position="77"/>
        <end position="113"/>
    </location>
</feature>
<reference evidence="2 3" key="1">
    <citation type="journal article" date="2020" name="Nat. Food">
        <title>A phased Vanilla planifolia genome enables genetic improvement of flavour and production.</title>
        <authorList>
            <person name="Hasing T."/>
            <person name="Tang H."/>
            <person name="Brym M."/>
            <person name="Khazi F."/>
            <person name="Huang T."/>
            <person name="Chambers A.H."/>
        </authorList>
    </citation>
    <scope>NUCLEOTIDE SEQUENCE [LARGE SCALE GENOMIC DNA]</scope>
    <source>
        <tissue evidence="2">Leaf</tissue>
    </source>
</reference>
<name>A0A835PTR5_VANPL</name>
<sequence>MRWEGLEKDNKLNGIAPKSQTCHVLYPFHTRDAISASVQMKIKTASLALGAWLLDGSFGRDNHGHLKPCATIIPMGFPMRQPLGEERGVKTEHGRKEERKGRPIMEEDIECNE</sequence>
<dbReference type="AlphaFoldDB" id="A0A835PTR5"/>
<evidence type="ECO:0000313" key="2">
    <source>
        <dbReference type="EMBL" id="KAG0460191.1"/>
    </source>
</evidence>
<gene>
    <name evidence="2" type="ORF">HPP92_023319</name>
</gene>
<comment type="caution">
    <text evidence="2">The sequence shown here is derived from an EMBL/GenBank/DDBJ whole genome shotgun (WGS) entry which is preliminary data.</text>
</comment>
<dbReference type="EMBL" id="JADCNM010000012">
    <property type="protein sequence ID" value="KAG0460191.1"/>
    <property type="molecule type" value="Genomic_DNA"/>
</dbReference>
<proteinExistence type="predicted"/>
<accession>A0A835PTR5</accession>
<feature type="compositionally biased region" description="Basic and acidic residues" evidence="1">
    <location>
        <begin position="83"/>
        <end position="105"/>
    </location>
</feature>